<name>A0A3B0RRW5_9ZZZZ</name>
<dbReference type="AlphaFoldDB" id="A0A3B0RRW5"/>
<evidence type="ECO:0000256" key="2">
    <source>
        <dbReference type="ARBA" id="ARBA00008676"/>
    </source>
</evidence>
<evidence type="ECO:0000256" key="3">
    <source>
        <dbReference type="ARBA" id="ARBA00012618"/>
    </source>
</evidence>
<keyword evidence="4 5" id="KW-0808">Transferase</keyword>
<dbReference type="PANTHER" id="PTHR20881:SF0">
    <property type="entry name" value="3-METHYL-2-OXOBUTANOATE HYDROXYMETHYLTRANSFERASE"/>
    <property type="match status" value="1"/>
</dbReference>
<dbReference type="PIRSF" id="PIRSF000388">
    <property type="entry name" value="Pantoate_hydroxy_MeTrfase"/>
    <property type="match status" value="1"/>
</dbReference>
<evidence type="ECO:0000256" key="4">
    <source>
        <dbReference type="ARBA" id="ARBA00022679"/>
    </source>
</evidence>
<dbReference type="CDD" id="cd06557">
    <property type="entry name" value="KPHMT-like"/>
    <property type="match status" value="1"/>
</dbReference>
<organism evidence="5">
    <name type="scientific">hydrothermal vent metagenome</name>
    <dbReference type="NCBI Taxonomy" id="652676"/>
    <lineage>
        <taxon>unclassified sequences</taxon>
        <taxon>metagenomes</taxon>
        <taxon>ecological metagenomes</taxon>
    </lineage>
</organism>
<dbReference type="EMBL" id="UOEI01000180">
    <property type="protein sequence ID" value="VAV96464.1"/>
    <property type="molecule type" value="Genomic_DNA"/>
</dbReference>
<reference evidence="5" key="1">
    <citation type="submission" date="2018-06" db="EMBL/GenBank/DDBJ databases">
        <authorList>
            <person name="Zhirakovskaya E."/>
        </authorList>
    </citation>
    <scope>NUCLEOTIDE SEQUENCE</scope>
</reference>
<dbReference type="SUPFAM" id="SSF51621">
    <property type="entry name" value="Phosphoenolpyruvate/pyruvate domain"/>
    <property type="match status" value="1"/>
</dbReference>
<dbReference type="HAMAP" id="MF_00156">
    <property type="entry name" value="PanB"/>
    <property type="match status" value="1"/>
</dbReference>
<dbReference type="Pfam" id="PF02548">
    <property type="entry name" value="Pantoate_transf"/>
    <property type="match status" value="1"/>
</dbReference>
<dbReference type="InterPro" id="IPR015813">
    <property type="entry name" value="Pyrv/PenolPyrv_kinase-like_dom"/>
</dbReference>
<dbReference type="EC" id="2.1.2.11" evidence="3"/>
<dbReference type="PANTHER" id="PTHR20881">
    <property type="entry name" value="3-METHYL-2-OXOBUTANOATE HYDROXYMETHYLTRANSFERASE"/>
    <property type="match status" value="1"/>
</dbReference>
<dbReference type="NCBIfam" id="TIGR00222">
    <property type="entry name" value="panB"/>
    <property type="match status" value="1"/>
</dbReference>
<dbReference type="GO" id="GO:0000287">
    <property type="term" value="F:magnesium ion binding"/>
    <property type="evidence" value="ECO:0007669"/>
    <property type="project" value="TreeGrafter"/>
</dbReference>
<dbReference type="GO" id="GO:0015940">
    <property type="term" value="P:pantothenate biosynthetic process"/>
    <property type="evidence" value="ECO:0007669"/>
    <property type="project" value="InterPro"/>
</dbReference>
<dbReference type="Gene3D" id="3.20.20.60">
    <property type="entry name" value="Phosphoenolpyruvate-binding domains"/>
    <property type="match status" value="1"/>
</dbReference>
<gene>
    <name evidence="5" type="ORF">MNBD_ACTINO01-2014</name>
</gene>
<dbReference type="InterPro" id="IPR040442">
    <property type="entry name" value="Pyrv_kinase-like_dom_sf"/>
</dbReference>
<dbReference type="FunFam" id="3.20.20.60:FF:000003">
    <property type="entry name" value="3-methyl-2-oxobutanoate hydroxymethyltransferase"/>
    <property type="match status" value="1"/>
</dbReference>
<comment type="similarity">
    <text evidence="2">Belongs to the PanB family.</text>
</comment>
<sequence>MADGSRRPMTAPAVLARKGGAKLKMVTAYDAPTARIADRAGTDIILVGDSLANVVLGYDNTLKVSMDVMIHHTAAVTRAKPKALVVGDMPWLSYHTSTDETVKNAGRFIREGGASAVKLEGGRKRLPMIEAVLDAEIPVLGHLGLTPQSVNAMGGYKVQGKQAQDAYELISDAHAIADAGVFAIVLEGVPDVVAEIVTNEVAVPTIGIGAGIHCDGQVLVFHDVTGLGAGEYVPKFVRTYANLADDAVAALEQFYDDIDSGAFPSEAETYHMPAESEEILRHLADPSDHLMADEAMEG</sequence>
<keyword evidence="5" id="KW-0489">Methyltransferase</keyword>
<evidence type="ECO:0000313" key="5">
    <source>
        <dbReference type="EMBL" id="VAV96464.1"/>
    </source>
</evidence>
<comment type="pathway">
    <text evidence="1">Cofactor biosynthesis; (R)-pantothenate biosynthesis; (R)-pantoate from 3-methyl-2-oxobutanoate: step 1/2.</text>
</comment>
<accession>A0A3B0RRW5</accession>
<dbReference type="GO" id="GO:0005737">
    <property type="term" value="C:cytoplasm"/>
    <property type="evidence" value="ECO:0007669"/>
    <property type="project" value="TreeGrafter"/>
</dbReference>
<dbReference type="NCBIfam" id="NF001452">
    <property type="entry name" value="PRK00311.1"/>
    <property type="match status" value="1"/>
</dbReference>
<dbReference type="GO" id="GO:0003864">
    <property type="term" value="F:3-methyl-2-oxobutanoate hydroxymethyltransferase activity"/>
    <property type="evidence" value="ECO:0007669"/>
    <property type="project" value="UniProtKB-EC"/>
</dbReference>
<dbReference type="GO" id="GO:0008168">
    <property type="term" value="F:methyltransferase activity"/>
    <property type="evidence" value="ECO:0007669"/>
    <property type="project" value="UniProtKB-KW"/>
</dbReference>
<dbReference type="GO" id="GO:0032259">
    <property type="term" value="P:methylation"/>
    <property type="evidence" value="ECO:0007669"/>
    <property type="project" value="UniProtKB-KW"/>
</dbReference>
<proteinExistence type="inferred from homology"/>
<evidence type="ECO:0000256" key="1">
    <source>
        <dbReference type="ARBA" id="ARBA00005033"/>
    </source>
</evidence>
<protein>
    <recommendedName>
        <fullName evidence="3">3-methyl-2-oxobutanoate hydroxymethyltransferase</fullName>
        <ecNumber evidence="3">2.1.2.11</ecNumber>
    </recommendedName>
</protein>
<dbReference type="InterPro" id="IPR003700">
    <property type="entry name" value="Pantoate_hydroxy_MeTrfase"/>
</dbReference>